<proteinExistence type="predicted"/>
<protein>
    <submittedName>
        <fullName evidence="1">Uncharacterized protein</fullName>
    </submittedName>
</protein>
<sequence>HKMHVTPQHISQFTGLICEGNNLEDHLSDKEAIQETINKYAYNKRSRYYDISNIKDPVMKMVAHL</sequence>
<name>A0AA38G9D4_TAXCH</name>
<gene>
    <name evidence="1" type="ORF">KI387_020978</name>
</gene>
<organism evidence="1 2">
    <name type="scientific">Taxus chinensis</name>
    <name type="common">Chinese yew</name>
    <name type="synonym">Taxus wallichiana var. chinensis</name>
    <dbReference type="NCBI Taxonomy" id="29808"/>
    <lineage>
        <taxon>Eukaryota</taxon>
        <taxon>Viridiplantae</taxon>
        <taxon>Streptophyta</taxon>
        <taxon>Embryophyta</taxon>
        <taxon>Tracheophyta</taxon>
        <taxon>Spermatophyta</taxon>
        <taxon>Pinopsida</taxon>
        <taxon>Pinidae</taxon>
        <taxon>Conifers II</taxon>
        <taxon>Cupressales</taxon>
        <taxon>Taxaceae</taxon>
        <taxon>Taxus</taxon>
    </lineage>
</organism>
<feature type="non-terminal residue" evidence="1">
    <location>
        <position position="1"/>
    </location>
</feature>
<evidence type="ECO:0000313" key="1">
    <source>
        <dbReference type="EMBL" id="KAH9319209.1"/>
    </source>
</evidence>
<reference evidence="1 2" key="1">
    <citation type="journal article" date="2021" name="Nat. Plants">
        <title>The Taxus genome provides insights into paclitaxel biosynthesis.</title>
        <authorList>
            <person name="Xiong X."/>
            <person name="Gou J."/>
            <person name="Liao Q."/>
            <person name="Li Y."/>
            <person name="Zhou Q."/>
            <person name="Bi G."/>
            <person name="Li C."/>
            <person name="Du R."/>
            <person name="Wang X."/>
            <person name="Sun T."/>
            <person name="Guo L."/>
            <person name="Liang H."/>
            <person name="Lu P."/>
            <person name="Wu Y."/>
            <person name="Zhang Z."/>
            <person name="Ro D.K."/>
            <person name="Shang Y."/>
            <person name="Huang S."/>
            <person name="Yan J."/>
        </authorList>
    </citation>
    <scope>NUCLEOTIDE SEQUENCE [LARGE SCALE GENOMIC DNA]</scope>
    <source>
        <strain evidence="1">Ta-2019</strain>
    </source>
</reference>
<dbReference type="EMBL" id="JAHRHJ020000004">
    <property type="protein sequence ID" value="KAH9319209.1"/>
    <property type="molecule type" value="Genomic_DNA"/>
</dbReference>
<dbReference type="Proteomes" id="UP000824469">
    <property type="component" value="Unassembled WGS sequence"/>
</dbReference>
<feature type="non-terminal residue" evidence="1">
    <location>
        <position position="65"/>
    </location>
</feature>
<dbReference type="AlphaFoldDB" id="A0AA38G9D4"/>
<comment type="caution">
    <text evidence="1">The sequence shown here is derived from an EMBL/GenBank/DDBJ whole genome shotgun (WGS) entry which is preliminary data.</text>
</comment>
<accession>A0AA38G9D4</accession>
<keyword evidence="2" id="KW-1185">Reference proteome</keyword>
<evidence type="ECO:0000313" key="2">
    <source>
        <dbReference type="Proteomes" id="UP000824469"/>
    </source>
</evidence>